<dbReference type="OrthoDB" id="1908178at2759"/>
<evidence type="ECO:0000256" key="2">
    <source>
        <dbReference type="ARBA" id="ARBA00022737"/>
    </source>
</evidence>
<evidence type="ECO:0000256" key="3">
    <source>
        <dbReference type="ARBA" id="ARBA00044493"/>
    </source>
</evidence>
<evidence type="ECO:0000256" key="1">
    <source>
        <dbReference type="ARBA" id="ARBA00006192"/>
    </source>
</evidence>
<dbReference type="GeneID" id="62167177"/>
<name>A0A9P6HW50_9PEZI</name>
<dbReference type="PANTHER" id="PTHR47447">
    <property type="entry name" value="OS03G0856100 PROTEIN"/>
    <property type="match status" value="1"/>
</dbReference>
<evidence type="ECO:0000256" key="5">
    <source>
        <dbReference type="PROSITE-ProRule" id="PRU00708"/>
    </source>
</evidence>
<dbReference type="AlphaFoldDB" id="A0A9P6HW50"/>
<proteinExistence type="inferred from homology"/>
<feature type="domain" description="Pentatricopeptide repeat-containing protein-mitochondrial" evidence="7">
    <location>
        <begin position="299"/>
        <end position="405"/>
    </location>
</feature>
<reference evidence="8" key="1">
    <citation type="submission" date="2020-03" db="EMBL/GenBank/DDBJ databases">
        <authorList>
            <person name="He L."/>
        </authorList>
    </citation>
    <scope>NUCLEOTIDE SEQUENCE</scope>
    <source>
        <strain evidence="8">CkLH20</strain>
    </source>
</reference>
<dbReference type="NCBIfam" id="TIGR00756">
    <property type="entry name" value="PPR"/>
    <property type="match status" value="1"/>
</dbReference>
<dbReference type="Gene3D" id="1.25.40.10">
    <property type="entry name" value="Tetratricopeptide repeat domain"/>
    <property type="match status" value="1"/>
</dbReference>
<dbReference type="InterPro" id="IPR002885">
    <property type="entry name" value="PPR_rpt"/>
</dbReference>
<evidence type="ECO:0000313" key="8">
    <source>
        <dbReference type="EMBL" id="KAF9871220.1"/>
    </source>
</evidence>
<comment type="subunit">
    <text evidence="4">Binds to mitochondrial small subunit 15S rRNA.</text>
</comment>
<evidence type="ECO:0000256" key="4">
    <source>
        <dbReference type="ARBA" id="ARBA00044511"/>
    </source>
</evidence>
<sequence length="624" mass="71301">MKALSRIDGSVCGAILSTRPSAARAAVSSRPKLRDDRPTRAPAPQCRRKHTADARAQGPHCPQTASWLLSTFLPAPSKRRRPTYEALRGRQRVQQYSHANGAATAAANGTDTANDKVVLSGKAKRNLLQYIHPHKDVGTVEEHLELLRDPYLNRYAQPEPTRLFVSERKVEDQYPSFQDAVHGSHSLEELVKKLAYAVYIRQRYPWRMSLEALYEVYTTLPEPRMIQMPAVLRHKLLAAFGVPRKRDSRTMLRYFSLIGEVKDCGLALRRSEWNHALSLSSRYVGRTTETETEAALHLWKEMEATGAKGNEVTFNILFDAASKSGNFELAEMIYKEMESRGIFFGRYHHVSLIHFFGLKRDADGVRAAYKEMVQDGQLVDTAVLNCVISSFLRCGEELAAVRVYRYMKTNVAKGGEDLPERNYNHKKLATTVLEMLTRVAKKYPELRPKYQELATIKPDLRTYRTLLEYFCVKTGNFERVVQYLDEMRHFQVPIHGSVFLMLFKGFSSHGGEFRSDWSPARLQKVYGALIESLDTGPRRRPSNDVSDDLYLDTWLVIWALRAFRKCTTPNNVLSVYDQLKERWDIGEERAEFMNAYVNNLLAGRDSTVFPGFHAKPKAGKRRPL</sequence>
<dbReference type="PANTHER" id="PTHR47447:SF17">
    <property type="entry name" value="OS12G0638900 PROTEIN"/>
    <property type="match status" value="1"/>
</dbReference>
<comment type="function">
    <text evidence="3">Regulates mitochondrial small subunit maturation by controlling 15S rRNA 5'-end processing. Localizes to the 5' precursor of the 15S rRNA in a position that is subsequently occupied by mS47 in the mature yeast mtSSU. Uses structure and sequence-specific RNA recognition, binding to a single-stranded region of the precursor and specifically recognizing bases -6 to -1. The exchange of Ccm1 for mS47 is coupled to the irreversible removal of precursor rRNA that is accompanied by conformational changes of the mitoribosomal proteins uS5m and mS26. These conformational changes signal completion of 5'-end rRNA processing through protection of the mature 5'-end of the 15S rRNA and stabilization of mS47. The removal of the 5' precursor together with the dissociation of Ccm1 may be catalyzed by the 5'-3' exoribonuclease Pet127. Involved in the specific removal of group I introns in mitochondrial encoded transcripts.</text>
</comment>
<dbReference type="InterPro" id="IPR011990">
    <property type="entry name" value="TPR-like_helical_dom_sf"/>
</dbReference>
<comment type="caution">
    <text evidence="8">The sequence shown here is derived from an EMBL/GenBank/DDBJ whole genome shotgun (WGS) entry which is preliminary data.</text>
</comment>
<feature type="repeat" description="PPR" evidence="5">
    <location>
        <begin position="459"/>
        <end position="494"/>
    </location>
</feature>
<reference evidence="8" key="2">
    <citation type="submission" date="2020-11" db="EMBL/GenBank/DDBJ databases">
        <title>Whole genome sequencing of Colletotrichum sp.</title>
        <authorList>
            <person name="Li H."/>
        </authorList>
    </citation>
    <scope>NUCLEOTIDE SEQUENCE</scope>
    <source>
        <strain evidence="8">CkLH20</strain>
    </source>
</reference>
<feature type="compositionally biased region" description="Low complexity" evidence="6">
    <location>
        <begin position="20"/>
        <end position="30"/>
    </location>
</feature>
<feature type="repeat" description="PPR" evidence="5">
    <location>
        <begin position="310"/>
        <end position="344"/>
    </location>
</feature>
<organism evidence="8 9">
    <name type="scientific">Colletotrichum karsti</name>
    <dbReference type="NCBI Taxonomy" id="1095194"/>
    <lineage>
        <taxon>Eukaryota</taxon>
        <taxon>Fungi</taxon>
        <taxon>Dikarya</taxon>
        <taxon>Ascomycota</taxon>
        <taxon>Pezizomycotina</taxon>
        <taxon>Sordariomycetes</taxon>
        <taxon>Hypocreomycetidae</taxon>
        <taxon>Glomerellales</taxon>
        <taxon>Glomerellaceae</taxon>
        <taxon>Colletotrichum</taxon>
        <taxon>Colletotrichum boninense species complex</taxon>
    </lineage>
</organism>
<keyword evidence="2" id="KW-0677">Repeat</keyword>
<evidence type="ECO:0000256" key="6">
    <source>
        <dbReference type="SAM" id="MobiDB-lite"/>
    </source>
</evidence>
<protein>
    <recommendedName>
        <fullName evidence="7">Pentatricopeptide repeat-containing protein-mitochondrial domain-containing protein</fullName>
    </recommendedName>
</protein>
<gene>
    <name evidence="8" type="ORF">CkaCkLH20_11389</name>
</gene>
<feature type="region of interest" description="Disordered" evidence="6">
    <location>
        <begin position="20"/>
        <end position="60"/>
    </location>
</feature>
<evidence type="ECO:0000259" key="7">
    <source>
        <dbReference type="Pfam" id="PF23276"/>
    </source>
</evidence>
<comment type="similarity">
    <text evidence="1">Belongs to the CCM1 family.</text>
</comment>
<dbReference type="EMBL" id="JAATWM020000047">
    <property type="protein sequence ID" value="KAF9871220.1"/>
    <property type="molecule type" value="Genomic_DNA"/>
</dbReference>
<accession>A0A9P6HW50</accession>
<dbReference type="Pfam" id="PF23276">
    <property type="entry name" value="TPR_24"/>
    <property type="match status" value="1"/>
</dbReference>
<evidence type="ECO:0000313" key="9">
    <source>
        <dbReference type="Proteomes" id="UP000781932"/>
    </source>
</evidence>
<dbReference type="InterPro" id="IPR057027">
    <property type="entry name" value="TPR_mt"/>
</dbReference>
<keyword evidence="9" id="KW-1185">Reference proteome</keyword>
<dbReference type="Proteomes" id="UP000781932">
    <property type="component" value="Unassembled WGS sequence"/>
</dbReference>
<dbReference type="PROSITE" id="PS51375">
    <property type="entry name" value="PPR"/>
    <property type="match status" value="2"/>
</dbReference>
<dbReference type="RefSeq" id="XP_038740681.1">
    <property type="nucleotide sequence ID" value="XM_038894103.1"/>
</dbReference>